<dbReference type="STRING" id="1421.A2J09_04340"/>
<dbReference type="Proteomes" id="UP000251431">
    <property type="component" value="Unassembled WGS sequence"/>
</dbReference>
<dbReference type="EMBL" id="UAQE01000001">
    <property type="protein sequence ID" value="SPU00516.1"/>
    <property type="molecule type" value="Genomic_DNA"/>
</dbReference>
<feature type="domain" description="Glyoxalase-like" evidence="1">
    <location>
        <begin position="13"/>
        <end position="202"/>
    </location>
</feature>
<accession>A0A2X0XRW5</accession>
<dbReference type="AlphaFoldDB" id="A0A2X0XRW5"/>
<dbReference type="PANTHER" id="PTHR40265:SF1">
    <property type="entry name" value="GLYOXALASE-LIKE DOMAIN-CONTAINING PROTEIN"/>
    <property type="match status" value="1"/>
</dbReference>
<dbReference type="PANTHER" id="PTHR40265">
    <property type="entry name" value="BLL2707 PROTEIN"/>
    <property type="match status" value="1"/>
</dbReference>
<protein>
    <recommendedName>
        <fullName evidence="1">Glyoxalase-like domain-containing protein</fullName>
    </recommendedName>
</protein>
<evidence type="ECO:0000313" key="3">
    <source>
        <dbReference type="Proteomes" id="UP000251431"/>
    </source>
</evidence>
<sequence>MGKERGMAMTLYFDHLVHQVESPENIKVFFNKRNFHTVNGGQHTMWGTYNTLSYFGLSYIEQIAIYDRDLFEQAAQYPYSLHYTFKRDQERQGFSRIALRTKNIEEEGRRLRALGYEVYGPDACSRTRPDGTVVEWKLLHFGKPDLPIDFPFLIEWAEEDEERLVQLKASGAIDVKQAITIESVQFYVKDMQATVKLWQEVLQLPVPTQYEQYLSLQLPNMRLDFYEEESAMTMTLGHVKEGPFGVTLKDPKRTKETLVCPGAFYWINR</sequence>
<dbReference type="Pfam" id="PF13468">
    <property type="entry name" value="Glyoxalase_3"/>
    <property type="match status" value="1"/>
</dbReference>
<name>A0A2X0XRW5_9BACI</name>
<evidence type="ECO:0000259" key="1">
    <source>
        <dbReference type="Pfam" id="PF13468"/>
    </source>
</evidence>
<evidence type="ECO:0000313" key="2">
    <source>
        <dbReference type="EMBL" id="SPU00516.1"/>
    </source>
</evidence>
<dbReference type="InterPro" id="IPR029068">
    <property type="entry name" value="Glyas_Bleomycin-R_OHBP_Dase"/>
</dbReference>
<dbReference type="InterPro" id="IPR025870">
    <property type="entry name" value="Glyoxalase-like_dom"/>
</dbReference>
<organism evidence="2 3">
    <name type="scientific">Lysinibacillus capsici</name>
    <dbReference type="NCBI Taxonomy" id="2115968"/>
    <lineage>
        <taxon>Bacteria</taxon>
        <taxon>Bacillati</taxon>
        <taxon>Bacillota</taxon>
        <taxon>Bacilli</taxon>
        <taxon>Bacillales</taxon>
        <taxon>Bacillaceae</taxon>
        <taxon>Lysinibacillus</taxon>
    </lineage>
</organism>
<proteinExistence type="predicted"/>
<reference evidence="2 3" key="1">
    <citation type="submission" date="2018-06" db="EMBL/GenBank/DDBJ databases">
        <authorList>
            <consortium name="Pathogen Informatics"/>
            <person name="Doyle S."/>
        </authorList>
    </citation>
    <scope>NUCLEOTIDE SEQUENCE [LARGE SCALE GENOMIC DNA]</scope>
    <source>
        <strain evidence="2 3">NCTC7582</strain>
    </source>
</reference>
<gene>
    <name evidence="2" type="ORF">NCTC7582_03316</name>
</gene>
<dbReference type="Gene3D" id="3.10.180.10">
    <property type="entry name" value="2,3-Dihydroxybiphenyl 1,2-Dioxygenase, domain 1"/>
    <property type="match status" value="1"/>
</dbReference>
<dbReference type="SUPFAM" id="SSF54593">
    <property type="entry name" value="Glyoxalase/Bleomycin resistance protein/Dihydroxybiphenyl dioxygenase"/>
    <property type="match status" value="1"/>
</dbReference>